<evidence type="ECO:0000313" key="7">
    <source>
        <dbReference type="EMBL" id="AKA76086.1"/>
    </source>
</evidence>
<evidence type="ECO:0000313" key="28">
    <source>
        <dbReference type="Proteomes" id="UP000282269"/>
    </source>
</evidence>
<dbReference type="Proteomes" id="UP000033085">
    <property type="component" value="Chromosome"/>
</dbReference>
<feature type="domain" description="Histone deacetylase" evidence="5">
    <location>
        <begin position="21"/>
        <end position="308"/>
    </location>
</feature>
<dbReference type="EMBL" id="CP011055">
    <property type="protein sequence ID" value="AKA73387.1"/>
    <property type="molecule type" value="Genomic_DNA"/>
</dbReference>
<dbReference type="InterPro" id="IPR003084">
    <property type="entry name" value="HDAC_I/II"/>
</dbReference>
<evidence type="ECO:0000313" key="19">
    <source>
        <dbReference type="Proteomes" id="UP000033085"/>
    </source>
</evidence>
<dbReference type="Proteomes" id="UP000275843">
    <property type="component" value="Chromosome"/>
</dbReference>
<dbReference type="Proteomes" id="UP000273194">
    <property type="component" value="Chromosome"/>
</dbReference>
<dbReference type="PANTHER" id="PTHR10625:SF10">
    <property type="entry name" value="HISTONE DEACETYLASE HDAC1"/>
    <property type="match status" value="1"/>
</dbReference>
<dbReference type="Proteomes" id="UP000076770">
    <property type="component" value="Chromosome i"/>
</dbReference>
<dbReference type="Proteomes" id="UP000033106">
    <property type="component" value="Chromosome"/>
</dbReference>
<dbReference type="InterPro" id="IPR023801">
    <property type="entry name" value="His_deacetylse_dom"/>
</dbReference>
<reference evidence="17" key="2">
    <citation type="submission" date="2016-04" db="EMBL/GenBank/DDBJ databases">
        <authorList>
            <person name="Evans L.H."/>
            <person name="Alamgir A."/>
            <person name="Owens N."/>
            <person name="Weber N.D."/>
            <person name="Virtaneva K."/>
            <person name="Barbian K."/>
            <person name="Babar A."/>
            <person name="Rosenke K."/>
        </authorList>
    </citation>
    <scope>NUCLEOTIDE SEQUENCE</scope>
    <source>
        <strain evidence="17">P1</strain>
    </source>
</reference>
<dbReference type="EMBL" id="CP033240">
    <property type="protein sequence ID" value="AZF80933.1"/>
    <property type="molecule type" value="Genomic_DNA"/>
</dbReference>
<evidence type="ECO:0000313" key="9">
    <source>
        <dbReference type="EMBL" id="AZF67855.1"/>
    </source>
</evidence>
<dbReference type="InterPro" id="IPR000286">
    <property type="entry name" value="HDACs"/>
</dbReference>
<dbReference type="GeneID" id="44128990"/>
<dbReference type="KEGG" id="ssoa:SULA_1044"/>
<dbReference type="EMBL" id="LT549890">
    <property type="protein sequence ID" value="SAI83583.1"/>
    <property type="molecule type" value="Genomic_DNA"/>
</dbReference>
<reference evidence="22 23" key="4">
    <citation type="journal article" date="2018" name="Proc. Natl. Acad. Sci. U.S.A.">
        <title>Nonmutational mechanism of inheritance in the Archaeon Sulfolobus solfataricus.</title>
        <authorList>
            <person name="Payne S."/>
            <person name="McCarthy S."/>
            <person name="Johnson T."/>
            <person name="North E."/>
            <person name="Blum P."/>
        </authorList>
    </citation>
    <scope>NUCLEOTIDE SEQUENCE [LARGE SCALE GENOMIC DNA]</scope>
    <source>
        <strain evidence="10 22">SARC-H</strain>
        <strain evidence="11 26">SARC-I</strain>
        <strain evidence="13 27">SARC-N</strain>
        <strain evidence="14 28">SARC-O</strain>
        <strain evidence="15 23">SUL120</strain>
        <strain evidence="9 24">SULG</strain>
        <strain evidence="12 25">SULM</strain>
    </source>
</reference>
<dbReference type="GO" id="GO:0016787">
    <property type="term" value="F:hydrolase activity"/>
    <property type="evidence" value="ECO:0007669"/>
    <property type="project" value="UniProtKB-KW"/>
</dbReference>
<dbReference type="KEGG" id="ssof:SULC_1045"/>
<evidence type="ECO:0000313" key="6">
    <source>
        <dbReference type="EMBL" id="AKA73387.1"/>
    </source>
</evidence>
<accession>A0A0E3GUS6</accession>
<evidence type="ECO:0000313" key="18">
    <source>
        <dbReference type="Proteomes" id="UP000033057"/>
    </source>
</evidence>
<dbReference type="GO" id="GO:0004407">
    <property type="term" value="F:histone deacetylase activity"/>
    <property type="evidence" value="ECO:0007669"/>
    <property type="project" value="InterPro"/>
</dbReference>
<dbReference type="OrthoDB" id="147549at2157"/>
<dbReference type="PATRIC" id="fig|2287.6.peg.1106"/>
<proteinExistence type="predicted"/>
<gene>
    <name evidence="16" type="ORF">HFC64_11610</name>
    <name evidence="17" type="ORF">SSOP1_0029</name>
    <name evidence="8" type="ORF">SULA_1044</name>
    <name evidence="6" type="ORF">SULB_1046</name>
    <name evidence="7" type="ORF">SULC_1045</name>
    <name evidence="9" type="ORF">SULG_05130</name>
    <name evidence="10" type="ORF">SULH_05130</name>
    <name evidence="11" type="ORF">SULI_05130</name>
    <name evidence="12" type="ORF">SULM_05130</name>
    <name evidence="13" type="ORF">SULN_05130</name>
    <name evidence="14" type="ORF">SULO_05140</name>
    <name evidence="15" type="ORF">SULZ_05375</name>
</gene>
<reference evidence="16 29" key="6">
    <citation type="journal article" date="2020" name="Nat. Commun.">
        <title>The structures of two archaeal type IV pili illuminate evolutionary relationships.</title>
        <authorList>
            <person name="Wang F."/>
            <person name="Baquero D.P."/>
            <person name="Su Z."/>
            <person name="Beltran L.C."/>
            <person name="Prangishvili D."/>
            <person name="Krupovic M."/>
            <person name="Egelman E.H."/>
        </authorList>
    </citation>
    <scope>NUCLEOTIDE SEQUENCE [LARGE SCALE GENOMIC DNA]</scope>
    <source>
        <strain evidence="16 29">POZ149</strain>
    </source>
</reference>
<dbReference type="EMBL" id="CP033238">
    <property type="protein sequence ID" value="AZF75720.1"/>
    <property type="molecule type" value="Genomic_DNA"/>
</dbReference>
<sequence>MHKTAFIWTDEYYNYSFPDYHPFKSLRESMTKRLLEERGAFHFITLVEPKSIPEEALQLVHSKEYIEFVKYKSKEGQGYLDDGDTPAFKGIYEAALIRVSGSVKALELIKSGEFNHTINIGGGFHHAKRNRAAGFCVFNDVALISKLGESFFSRIAIVDIDGHHADGTQELLIDDNNILKISLHMFHPNFFPGTGDVNEIGLGKGEGYTINIPLPPGTGDDGYLLAFDEIVVPAIERYKPELIILVAGGDSHFNDPLVELKLSTHGYLDVVTKIHRLVHEYSNGRLIMLGGGGYNYDATARIWTISIAEIAGIYDLEYETLHDSFSTKSSQFVMEKIRNTISLIKKIHSLN</sequence>
<evidence type="ECO:0000313" key="26">
    <source>
        <dbReference type="Proteomes" id="UP000275843"/>
    </source>
</evidence>
<evidence type="ECO:0000313" key="25">
    <source>
        <dbReference type="Proteomes" id="UP000273443"/>
    </source>
</evidence>
<dbReference type="EMBL" id="CP033237">
    <property type="protein sequence ID" value="AZF73095.1"/>
    <property type="molecule type" value="Genomic_DNA"/>
</dbReference>
<dbReference type="EMBL" id="CP033239">
    <property type="protein sequence ID" value="AZF78327.1"/>
    <property type="molecule type" value="Genomic_DNA"/>
</dbReference>
<dbReference type="InterPro" id="IPR003085">
    <property type="entry name" value="AcuC"/>
</dbReference>
<evidence type="ECO:0000313" key="13">
    <source>
        <dbReference type="EMBL" id="AZF78327.1"/>
    </source>
</evidence>
<evidence type="ECO:0000313" key="24">
    <source>
        <dbReference type="Proteomes" id="UP000273194"/>
    </source>
</evidence>
<dbReference type="GeneID" id="1455285"/>
<dbReference type="PRINTS" id="PR01271">
    <property type="entry name" value="HISDACETLASE"/>
</dbReference>
<evidence type="ECO:0000313" key="17">
    <source>
        <dbReference type="EMBL" id="SAI83583.1"/>
    </source>
</evidence>
<dbReference type="EMBL" id="CP033235">
    <property type="protein sequence ID" value="AZF67855.1"/>
    <property type="molecule type" value="Genomic_DNA"/>
</dbReference>
<evidence type="ECO:0000256" key="1">
    <source>
        <dbReference type="ARBA" id="ARBA00005101"/>
    </source>
</evidence>
<evidence type="ECO:0000256" key="4">
    <source>
        <dbReference type="ARBA" id="ARBA00022801"/>
    </source>
</evidence>
<evidence type="ECO:0000313" key="29">
    <source>
        <dbReference type="Proteomes" id="UP000594632"/>
    </source>
</evidence>
<evidence type="ECO:0000313" key="15">
    <source>
        <dbReference type="EMBL" id="AZF83573.1"/>
    </source>
</evidence>
<comment type="pathway">
    <text evidence="1">Ketone degradation; acetoin degradation.</text>
</comment>
<dbReference type="EMBL" id="CP011056">
    <property type="protein sequence ID" value="AKA76086.1"/>
    <property type="molecule type" value="Genomic_DNA"/>
</dbReference>
<dbReference type="Gene3D" id="3.40.800.20">
    <property type="entry name" value="Histone deacetylase domain"/>
    <property type="match status" value="1"/>
</dbReference>
<reference evidence="7" key="5">
    <citation type="submission" date="2018-10" db="EMBL/GenBank/DDBJ databases">
        <authorList>
            <person name="McCarthy S."/>
            <person name="Gradnigo J."/>
            <person name="Johnson T."/>
            <person name="Payne S."/>
            <person name="Lipzen A."/>
            <person name="Schackwitz W."/>
            <person name="Martin J."/>
            <person name="Moriyama E."/>
            <person name="Blum P."/>
        </authorList>
    </citation>
    <scope>NUCLEOTIDE SEQUENCE</scope>
    <source>
        <strain evidence="6">SARC-B</strain>
        <strain evidence="7">SARC-C</strain>
        <strain evidence="8">SULA</strain>
    </source>
</reference>
<dbReference type="GO" id="GO:0040029">
    <property type="term" value="P:epigenetic regulation of gene expression"/>
    <property type="evidence" value="ECO:0007669"/>
    <property type="project" value="TreeGrafter"/>
</dbReference>
<evidence type="ECO:0000313" key="11">
    <source>
        <dbReference type="EMBL" id="AZF73095.1"/>
    </source>
</evidence>
<keyword evidence="3" id="KW-0006">Acetoin catabolism</keyword>
<dbReference type="AlphaFoldDB" id="A0A0E3GUS6"/>
<dbReference type="PRINTS" id="PR01270">
    <property type="entry name" value="HDASUPER"/>
</dbReference>
<organism evidence="7 18">
    <name type="scientific">Saccharolobus solfataricus</name>
    <name type="common">Sulfolobus solfataricus</name>
    <dbReference type="NCBI Taxonomy" id="2287"/>
    <lineage>
        <taxon>Archaea</taxon>
        <taxon>Thermoproteota</taxon>
        <taxon>Thermoprotei</taxon>
        <taxon>Sulfolobales</taxon>
        <taxon>Sulfolobaceae</taxon>
        <taxon>Saccharolobus</taxon>
    </lineage>
</organism>
<dbReference type="Proteomes" id="UP000273443">
    <property type="component" value="Chromosome"/>
</dbReference>
<reference evidence="21" key="3">
    <citation type="submission" date="2016-04" db="EMBL/GenBank/DDBJ databases">
        <authorList>
            <person name="Shah S.A."/>
            <person name="Garrett R.A."/>
        </authorList>
    </citation>
    <scope>NUCLEOTIDE SEQUENCE [LARGE SCALE GENOMIC DNA]</scope>
    <source>
        <strain evidence="21">ATCC 35091 / DSM 1616 / JCM 8930 / NBRC 15331 / P1</strain>
    </source>
</reference>
<evidence type="ECO:0000313" key="10">
    <source>
        <dbReference type="EMBL" id="AZF70475.1"/>
    </source>
</evidence>
<evidence type="ECO:0000313" key="21">
    <source>
        <dbReference type="Proteomes" id="UP000076770"/>
    </source>
</evidence>
<evidence type="ECO:0000256" key="2">
    <source>
        <dbReference type="ARBA" id="ARBA00020218"/>
    </source>
</evidence>
<dbReference type="OMA" id="GWLRAFH"/>
<reference evidence="18 19" key="1">
    <citation type="journal article" date="2015" name="Genome Announc.">
        <title>Complete Genome Sequence of Sulfolobus solfataricus Strain 98/2 and Evolved Derivatives.</title>
        <authorList>
            <person name="McCarthy S."/>
            <person name="Gradnigo J."/>
            <person name="Johnson T."/>
            <person name="Payne S."/>
            <person name="Lipzen A."/>
            <person name="Martin J."/>
            <person name="Schackwitz W."/>
            <person name="Moriyama E."/>
            <person name="Blum P."/>
        </authorList>
    </citation>
    <scope>NUCLEOTIDE SEQUENCE [LARGE SCALE GENOMIC DNA]</scope>
    <source>
        <strain evidence="18">98/2 SULC</strain>
        <strain evidence="6">SARC-B</strain>
        <strain evidence="7">SARC-C</strain>
        <strain evidence="8 20">SULA</strain>
        <strain evidence="19">SULB</strain>
    </source>
</reference>
<dbReference type="Proteomes" id="UP000278715">
    <property type="component" value="Chromosome"/>
</dbReference>
<dbReference type="EMBL" id="CP011057">
    <property type="protein sequence ID" value="AKA78779.1"/>
    <property type="molecule type" value="Genomic_DNA"/>
</dbReference>
<dbReference type="GO" id="GO:0045150">
    <property type="term" value="P:acetoin catabolic process"/>
    <property type="evidence" value="ECO:0007669"/>
    <property type="project" value="UniProtKB-UniPathway"/>
</dbReference>
<evidence type="ECO:0000313" key="12">
    <source>
        <dbReference type="EMBL" id="AZF75720.1"/>
    </source>
</evidence>
<dbReference type="Proteomes" id="UP000594632">
    <property type="component" value="Chromosome"/>
</dbReference>
<evidence type="ECO:0000313" key="23">
    <source>
        <dbReference type="Proteomes" id="UP000269431"/>
    </source>
</evidence>
<dbReference type="Pfam" id="PF00850">
    <property type="entry name" value="Hist_deacetyl"/>
    <property type="match status" value="1"/>
</dbReference>
<evidence type="ECO:0000313" key="22">
    <source>
        <dbReference type="Proteomes" id="UP000267993"/>
    </source>
</evidence>
<evidence type="ECO:0000313" key="27">
    <source>
        <dbReference type="Proteomes" id="UP000278715"/>
    </source>
</evidence>
<name>A0A0E3GUS6_SACSO</name>
<dbReference type="Proteomes" id="UP000282269">
    <property type="component" value="Chromosome"/>
</dbReference>
<dbReference type="EMBL" id="CP050869">
    <property type="protein sequence ID" value="QPG50367.1"/>
    <property type="molecule type" value="Genomic_DNA"/>
</dbReference>
<evidence type="ECO:0000313" key="8">
    <source>
        <dbReference type="EMBL" id="AKA78779.1"/>
    </source>
</evidence>
<evidence type="ECO:0000256" key="3">
    <source>
        <dbReference type="ARBA" id="ARBA00022627"/>
    </source>
</evidence>
<protein>
    <recommendedName>
        <fullName evidence="2">Acetoin utilization protein AcuC</fullName>
    </recommendedName>
</protein>
<evidence type="ECO:0000259" key="5">
    <source>
        <dbReference type="Pfam" id="PF00850"/>
    </source>
</evidence>
<dbReference type="RefSeq" id="WP_009989612.1">
    <property type="nucleotide sequence ID" value="NZ_CP011055.2"/>
</dbReference>
<evidence type="ECO:0000313" key="20">
    <source>
        <dbReference type="Proteomes" id="UP000033106"/>
    </source>
</evidence>
<dbReference type="SUPFAM" id="SSF52768">
    <property type="entry name" value="Arginase/deacetylase"/>
    <property type="match status" value="1"/>
</dbReference>
<dbReference type="KEGG" id="ssol:SULB_1046"/>
<dbReference type="Proteomes" id="UP000033057">
    <property type="component" value="Chromosome"/>
</dbReference>
<dbReference type="EMBL" id="CP033241">
    <property type="protein sequence ID" value="AZF83573.1"/>
    <property type="molecule type" value="Genomic_DNA"/>
</dbReference>
<dbReference type="CDD" id="cd09994">
    <property type="entry name" value="HDAC_AcuC_like"/>
    <property type="match status" value="1"/>
</dbReference>
<dbReference type="Proteomes" id="UP000267993">
    <property type="component" value="Chromosome"/>
</dbReference>
<keyword evidence="4 17" id="KW-0378">Hydrolase</keyword>
<evidence type="ECO:0000313" key="14">
    <source>
        <dbReference type="EMBL" id="AZF80933.1"/>
    </source>
</evidence>
<dbReference type="UniPathway" id="UPA00040"/>
<evidence type="ECO:0000313" key="16">
    <source>
        <dbReference type="EMBL" id="QPG50367.1"/>
    </source>
</evidence>
<dbReference type="InterPro" id="IPR037138">
    <property type="entry name" value="His_deacetylse_dom_sf"/>
</dbReference>
<dbReference type="Proteomes" id="UP000269431">
    <property type="component" value="Chromosome"/>
</dbReference>
<dbReference type="InterPro" id="IPR023696">
    <property type="entry name" value="Ureohydrolase_dom_sf"/>
</dbReference>
<dbReference type="EMBL" id="CP033236">
    <property type="protein sequence ID" value="AZF70475.1"/>
    <property type="molecule type" value="Genomic_DNA"/>
</dbReference>
<dbReference type="PANTHER" id="PTHR10625">
    <property type="entry name" value="HISTONE DEACETYLASE HDAC1-RELATED"/>
    <property type="match status" value="1"/>
</dbReference>